<dbReference type="AlphaFoldDB" id="A0A6A6I7X0"/>
<dbReference type="RefSeq" id="XP_033681460.1">
    <property type="nucleotide sequence ID" value="XM_033833579.1"/>
</dbReference>
<evidence type="ECO:0000313" key="2">
    <source>
        <dbReference type="EMBL" id="KAF2246456.1"/>
    </source>
</evidence>
<feature type="region of interest" description="Disordered" evidence="1">
    <location>
        <begin position="1"/>
        <end position="32"/>
    </location>
</feature>
<proteinExistence type="predicted"/>
<reference evidence="2" key="1">
    <citation type="journal article" date="2020" name="Stud. Mycol.">
        <title>101 Dothideomycetes genomes: a test case for predicting lifestyles and emergence of pathogens.</title>
        <authorList>
            <person name="Haridas S."/>
            <person name="Albert R."/>
            <person name="Binder M."/>
            <person name="Bloem J."/>
            <person name="Labutti K."/>
            <person name="Salamov A."/>
            <person name="Andreopoulos B."/>
            <person name="Baker S."/>
            <person name="Barry K."/>
            <person name="Bills G."/>
            <person name="Bluhm B."/>
            <person name="Cannon C."/>
            <person name="Castanera R."/>
            <person name="Culley D."/>
            <person name="Daum C."/>
            <person name="Ezra D."/>
            <person name="Gonzalez J."/>
            <person name="Henrissat B."/>
            <person name="Kuo A."/>
            <person name="Liang C."/>
            <person name="Lipzen A."/>
            <person name="Lutzoni F."/>
            <person name="Magnuson J."/>
            <person name="Mondo S."/>
            <person name="Nolan M."/>
            <person name="Ohm R."/>
            <person name="Pangilinan J."/>
            <person name="Park H.-J."/>
            <person name="Ramirez L."/>
            <person name="Alfaro M."/>
            <person name="Sun H."/>
            <person name="Tritt A."/>
            <person name="Yoshinaga Y."/>
            <person name="Zwiers L.-H."/>
            <person name="Turgeon B."/>
            <person name="Goodwin S."/>
            <person name="Spatafora J."/>
            <person name="Crous P."/>
            <person name="Grigoriev I."/>
        </authorList>
    </citation>
    <scope>NUCLEOTIDE SEQUENCE</scope>
    <source>
        <strain evidence="2">CBS 122368</strain>
    </source>
</reference>
<accession>A0A6A6I7X0</accession>
<feature type="compositionally biased region" description="Low complexity" evidence="1">
    <location>
        <begin position="13"/>
        <end position="31"/>
    </location>
</feature>
<sequence>MARKKSSPEDNGSSSAPSVAAQSAQNQLQSLAEKRDAVNEEALALERRRRALCKQSRGIEHRMRLAILRNFISECRELAGKVHALLPLELRDRVYEYAWEGYDASRPWRGPKRSYWTPWVLPEFVGHGVAKEAAVVYYRVKPHALPFSMPGGVETFLTVDRFHLGLNPGDHIRHLEIRILAHYNYAMLKTNMEALRQLRLMNGFRLRITLEGRVTEHLPKVLRALVPMCQELKEAGANVQVWEAQYALERKRLLDLPDLLNSMEG</sequence>
<evidence type="ECO:0000313" key="3">
    <source>
        <dbReference type="Proteomes" id="UP000800094"/>
    </source>
</evidence>
<gene>
    <name evidence="2" type="ORF">BU26DRAFT_566834</name>
</gene>
<dbReference type="Proteomes" id="UP000800094">
    <property type="component" value="Unassembled WGS sequence"/>
</dbReference>
<dbReference type="EMBL" id="ML987198">
    <property type="protein sequence ID" value="KAF2246456.1"/>
    <property type="molecule type" value="Genomic_DNA"/>
</dbReference>
<dbReference type="OrthoDB" id="3763466at2759"/>
<name>A0A6A6I7X0_9PLEO</name>
<evidence type="ECO:0000256" key="1">
    <source>
        <dbReference type="SAM" id="MobiDB-lite"/>
    </source>
</evidence>
<organism evidence="2 3">
    <name type="scientific">Trematosphaeria pertusa</name>
    <dbReference type="NCBI Taxonomy" id="390896"/>
    <lineage>
        <taxon>Eukaryota</taxon>
        <taxon>Fungi</taxon>
        <taxon>Dikarya</taxon>
        <taxon>Ascomycota</taxon>
        <taxon>Pezizomycotina</taxon>
        <taxon>Dothideomycetes</taxon>
        <taxon>Pleosporomycetidae</taxon>
        <taxon>Pleosporales</taxon>
        <taxon>Massarineae</taxon>
        <taxon>Trematosphaeriaceae</taxon>
        <taxon>Trematosphaeria</taxon>
    </lineage>
</organism>
<keyword evidence="3" id="KW-1185">Reference proteome</keyword>
<protein>
    <submittedName>
        <fullName evidence="2">Uncharacterized protein</fullName>
    </submittedName>
</protein>
<dbReference type="GeneID" id="54586909"/>